<evidence type="ECO:0000313" key="2">
    <source>
        <dbReference type="EMBL" id="TCK85741.1"/>
    </source>
</evidence>
<keyword evidence="1" id="KW-0732">Signal</keyword>
<dbReference type="PROSITE" id="PS51257">
    <property type="entry name" value="PROKAR_LIPOPROTEIN"/>
    <property type="match status" value="1"/>
</dbReference>
<dbReference type="InterPro" id="IPR011050">
    <property type="entry name" value="Pectin_lyase_fold/virulence"/>
</dbReference>
<evidence type="ECO:0000256" key="1">
    <source>
        <dbReference type="SAM" id="SignalP"/>
    </source>
</evidence>
<dbReference type="OrthoDB" id="1521716at2"/>
<gene>
    <name evidence="2" type="ORF">C8N28_1054</name>
</gene>
<organism evidence="2 3">
    <name type="scientific">Albibacterium bauzanense</name>
    <dbReference type="NCBI Taxonomy" id="653929"/>
    <lineage>
        <taxon>Bacteria</taxon>
        <taxon>Pseudomonadati</taxon>
        <taxon>Bacteroidota</taxon>
        <taxon>Sphingobacteriia</taxon>
        <taxon>Sphingobacteriales</taxon>
        <taxon>Sphingobacteriaceae</taxon>
        <taxon>Albibacterium</taxon>
    </lineage>
</organism>
<dbReference type="EMBL" id="SMGO01000001">
    <property type="protein sequence ID" value="TCK85741.1"/>
    <property type="molecule type" value="Genomic_DNA"/>
</dbReference>
<keyword evidence="3" id="KW-1185">Reference proteome</keyword>
<name>A0A4V2PYF6_9SPHI</name>
<dbReference type="PANTHER" id="PTHR41339:SF1">
    <property type="entry name" value="SECRETED PROTEIN"/>
    <property type="match status" value="1"/>
</dbReference>
<reference evidence="2 3" key="1">
    <citation type="submission" date="2019-03" db="EMBL/GenBank/DDBJ databases">
        <title>Genomic Encyclopedia of Archaeal and Bacterial Type Strains, Phase II (KMG-II): from individual species to whole genera.</title>
        <authorList>
            <person name="Goeker M."/>
        </authorList>
    </citation>
    <scope>NUCLEOTIDE SEQUENCE [LARGE SCALE GENOMIC DNA]</scope>
    <source>
        <strain evidence="2 3">DSM 22554</strain>
    </source>
</reference>
<dbReference type="PANTHER" id="PTHR41339">
    <property type="entry name" value="LIPL48"/>
    <property type="match status" value="1"/>
</dbReference>
<dbReference type="SUPFAM" id="SSF51126">
    <property type="entry name" value="Pectin lyase-like"/>
    <property type="match status" value="1"/>
</dbReference>
<feature type="chain" id="PRO_5021025496" evidence="1">
    <location>
        <begin position="22"/>
        <end position="440"/>
    </location>
</feature>
<feature type="signal peptide" evidence="1">
    <location>
        <begin position="1"/>
        <end position="21"/>
    </location>
</feature>
<dbReference type="Proteomes" id="UP000294616">
    <property type="component" value="Unassembled WGS sequence"/>
</dbReference>
<proteinExistence type="predicted"/>
<protein>
    <submittedName>
        <fullName evidence="2">Uncharacterized protein</fullName>
    </submittedName>
</protein>
<dbReference type="RefSeq" id="WP_132222179.1">
    <property type="nucleotide sequence ID" value="NZ_SMGO01000001.1"/>
</dbReference>
<dbReference type="AlphaFoldDB" id="A0A4V2PYF6"/>
<sequence length="440" mass="46265">MKRVRITKSVAIALSACVLFASCSKDDNPIVTPPDEDGVLENNATLTGDISTNTTLAKGNTYFLKGGVHVVGGAVLTIEEGVTVKSDPVDGSAAYLLIDPTSKIEAVGTAEAPIIFTSGKASPQAQDWGGIILTGKARINVTGGTALSEMGQGISYGGEDDNHSSGTLKYVRAEYTGKKSTSEKEHNGFTFEGVGAGTTVEHIAVYHGGDDGIEFFGGTVNVKYAVVYGAQDDSFDWTYGWKGKGQFWVAVQGDILADRGIEADNNGSNRSATPNSEPTLSNVTLVGSLIAQTGDDLESNPESGKTRAIKLREGTKGKLYNFVTYGFSSGVEVEHDETLANMEAGSLIFANSSVYGPKSWSFKNTAGAAFTGDKLFSAEVSNTADALIKPIFITGKYIGTTETNALDPKTLDAWFTSAKYQGAVSASDNWVAVGSWAKVD</sequence>
<accession>A0A4V2PYF6</accession>
<comment type="caution">
    <text evidence="2">The sequence shown here is derived from an EMBL/GenBank/DDBJ whole genome shotgun (WGS) entry which is preliminary data.</text>
</comment>
<evidence type="ECO:0000313" key="3">
    <source>
        <dbReference type="Proteomes" id="UP000294616"/>
    </source>
</evidence>